<evidence type="ECO:0000313" key="1">
    <source>
        <dbReference type="EMBL" id="PNP59004.1"/>
    </source>
</evidence>
<accession>A0A2K0UMM7</accession>
<comment type="caution">
    <text evidence="1">The sequence shown here is derived from an EMBL/GenBank/DDBJ whole genome shotgun (WGS) entry which is preliminary data.</text>
</comment>
<evidence type="ECO:0000313" key="2">
    <source>
        <dbReference type="Proteomes" id="UP000236290"/>
    </source>
</evidence>
<sequence>MHSAVNGLGGGGFGDMRLSDIASSVLYASFFIPGPFSGSVNNILGPHFTMALGTSGYALYLDALWNDHIHGTR</sequence>
<reference evidence="1 2" key="1">
    <citation type="submission" date="2017-02" db="EMBL/GenBank/DDBJ databases">
        <title>Genomes of Trichoderma spp. with biocontrol activity.</title>
        <authorList>
            <person name="Gardiner D."/>
            <person name="Kazan K."/>
            <person name="Vos C."/>
            <person name="Harvey P."/>
        </authorList>
    </citation>
    <scope>NUCLEOTIDE SEQUENCE [LARGE SCALE GENOMIC DNA]</scope>
    <source>
        <strain evidence="1 2">Tr1</strain>
    </source>
</reference>
<dbReference type="EMBL" id="MTYI01000016">
    <property type="protein sequence ID" value="PNP59004.1"/>
    <property type="molecule type" value="Genomic_DNA"/>
</dbReference>
<dbReference type="Proteomes" id="UP000236290">
    <property type="component" value="Unassembled WGS sequence"/>
</dbReference>
<organism evidence="1 2">
    <name type="scientific">Trichoderma harzianum</name>
    <name type="common">Hypocrea lixii</name>
    <dbReference type="NCBI Taxonomy" id="5544"/>
    <lineage>
        <taxon>Eukaryota</taxon>
        <taxon>Fungi</taxon>
        <taxon>Dikarya</taxon>
        <taxon>Ascomycota</taxon>
        <taxon>Pezizomycotina</taxon>
        <taxon>Sordariomycetes</taxon>
        <taxon>Hypocreomycetidae</taxon>
        <taxon>Hypocreales</taxon>
        <taxon>Hypocreaceae</taxon>
        <taxon>Trichoderma</taxon>
    </lineage>
</organism>
<gene>
    <name evidence="1" type="ORF">THARTR1_01252</name>
</gene>
<name>A0A2K0UMM7_TRIHA</name>
<protein>
    <submittedName>
        <fullName evidence="1">Uncharacterized protein</fullName>
    </submittedName>
</protein>
<proteinExistence type="predicted"/>
<dbReference type="OrthoDB" id="196103at2759"/>
<dbReference type="AlphaFoldDB" id="A0A2K0UMM7"/>